<protein>
    <submittedName>
        <fullName evidence="1">Uncharacterized protein</fullName>
    </submittedName>
</protein>
<gene>
    <name evidence="1" type="ORF">VCUG_01052</name>
</gene>
<accession>L2GUS7</accession>
<name>L2GUS7_VAVCU</name>
<sequence length="108" mass="12489">MIIKNWLFIRYGGLYKKCCIQLPGNELNCRLTSRCHRIKELLRCNGEIKHPSCMISSIMINKVQYLDIKGDEQCCAMWSNNFILFYILVSCITSSTSLERFVSINSPS</sequence>
<evidence type="ECO:0000313" key="2">
    <source>
        <dbReference type="Proteomes" id="UP000011081"/>
    </source>
</evidence>
<dbReference type="InParanoid" id="L2GUS7"/>
<dbReference type="RefSeq" id="XP_008074072.1">
    <property type="nucleotide sequence ID" value="XM_008075881.1"/>
</dbReference>
<dbReference type="VEuPathDB" id="MicrosporidiaDB:VCUG_01052"/>
<dbReference type="GeneID" id="19878934"/>
<dbReference type="HOGENOM" id="CLU_2198980_0_0_1"/>
<keyword evidence="2" id="KW-1185">Reference proteome</keyword>
<dbReference type="EMBL" id="GL877418">
    <property type="protein sequence ID" value="ELA47401.1"/>
    <property type="molecule type" value="Genomic_DNA"/>
</dbReference>
<organism evidence="1 2">
    <name type="scientific">Vavraia culicis (isolate floridensis)</name>
    <name type="common">Microsporidian parasite</name>
    <dbReference type="NCBI Taxonomy" id="948595"/>
    <lineage>
        <taxon>Eukaryota</taxon>
        <taxon>Fungi</taxon>
        <taxon>Fungi incertae sedis</taxon>
        <taxon>Microsporidia</taxon>
        <taxon>Pleistophoridae</taxon>
        <taxon>Vavraia</taxon>
    </lineage>
</organism>
<evidence type="ECO:0000313" key="1">
    <source>
        <dbReference type="EMBL" id="ELA47401.1"/>
    </source>
</evidence>
<reference evidence="2" key="1">
    <citation type="submission" date="2011-03" db="EMBL/GenBank/DDBJ databases">
        <title>The genome sequence of Vavraia culicis strain floridensis.</title>
        <authorList>
            <consortium name="The Broad Institute Genome Sequencing Platform"/>
            <person name="Cuomo C."/>
            <person name="Becnel J."/>
            <person name="Sanscrainte N."/>
            <person name="Young S.K."/>
            <person name="Zeng Q."/>
            <person name="Gargeya S."/>
            <person name="Fitzgerald M."/>
            <person name="Haas B."/>
            <person name="Abouelleil A."/>
            <person name="Alvarado L."/>
            <person name="Arachchi H.M."/>
            <person name="Berlin A."/>
            <person name="Chapman S.B."/>
            <person name="Gearin G."/>
            <person name="Goldberg J."/>
            <person name="Griggs A."/>
            <person name="Gujja S."/>
            <person name="Hansen M."/>
            <person name="Heiman D."/>
            <person name="Howarth C."/>
            <person name="Larimer J."/>
            <person name="Lui A."/>
            <person name="MacDonald P.J.P."/>
            <person name="McCowen C."/>
            <person name="Montmayeur A."/>
            <person name="Murphy C."/>
            <person name="Neiman D."/>
            <person name="Pearson M."/>
            <person name="Priest M."/>
            <person name="Roberts A."/>
            <person name="Saif S."/>
            <person name="Shea T."/>
            <person name="Sisk P."/>
            <person name="Stolte C."/>
            <person name="Sykes S."/>
            <person name="Wortman J."/>
            <person name="Nusbaum C."/>
            <person name="Birren B."/>
        </authorList>
    </citation>
    <scope>NUCLEOTIDE SEQUENCE [LARGE SCALE GENOMIC DNA]</scope>
    <source>
        <strain evidence="2">floridensis</strain>
    </source>
</reference>
<dbReference type="AlphaFoldDB" id="L2GUS7"/>
<dbReference type="Proteomes" id="UP000011081">
    <property type="component" value="Unassembled WGS sequence"/>
</dbReference>
<proteinExistence type="predicted"/>